<dbReference type="RefSeq" id="WP_188754790.1">
    <property type="nucleotide sequence ID" value="NZ_BMJY01000002.1"/>
</dbReference>
<evidence type="ECO:0000256" key="1">
    <source>
        <dbReference type="SAM" id="MobiDB-lite"/>
    </source>
</evidence>
<gene>
    <name evidence="3" type="ORF">GCM10010921_06170</name>
</gene>
<dbReference type="InterPro" id="IPR038917">
    <property type="entry name" value="Malonyl_CoA_deC"/>
</dbReference>
<protein>
    <recommendedName>
        <fullName evidence="2">Malonyl-CoA decarboxylase C-terminal domain-containing protein</fullName>
    </recommendedName>
</protein>
<sequence>MRDPLPAGGGLTDPVVAAPGAPSSGTIRERLRALAGSADGLATLLRMRRDAIVAARRDAQAQELERELHPVLAALFAPAGLQLVRIDAAAPPALLDHLVRHEAVHPVADRDELLQRLIPSDRRCYGLFHPRLPERPVAFVQIALMAAPPDTIAEILAPERTPLPPESATAAVFYSISAAEDGLRGIPSGGPLIKRALSELAEEFPGLSSFATLSPIPGFRRWLADATGAARPELRDLRDSLERGDAGSAHREALRRAVELYLSSVRPHDGRPLDPVARFHLGNGARLTRVQLDADTSPAGLERSYGAMACYEYERRPT</sequence>
<accession>A0A917IE69</accession>
<evidence type="ECO:0000313" key="3">
    <source>
        <dbReference type="EMBL" id="GGH36782.1"/>
    </source>
</evidence>
<feature type="region of interest" description="Disordered" evidence="1">
    <location>
        <begin position="1"/>
        <end position="23"/>
    </location>
</feature>
<reference evidence="3" key="1">
    <citation type="journal article" date="2014" name="Int. J. Syst. Evol. Microbiol.">
        <title>Complete genome sequence of Corynebacterium casei LMG S-19264T (=DSM 44701T), isolated from a smear-ripened cheese.</title>
        <authorList>
            <consortium name="US DOE Joint Genome Institute (JGI-PGF)"/>
            <person name="Walter F."/>
            <person name="Albersmeier A."/>
            <person name="Kalinowski J."/>
            <person name="Ruckert C."/>
        </authorList>
    </citation>
    <scope>NUCLEOTIDE SEQUENCE</scope>
    <source>
        <strain evidence="3">CGMCC 1.15794</strain>
    </source>
</reference>
<dbReference type="Proteomes" id="UP000657592">
    <property type="component" value="Unassembled WGS sequence"/>
</dbReference>
<dbReference type="Gene3D" id="3.40.630.150">
    <property type="entry name" value="Malonyl-CoA decarboxylase, catalytic domain"/>
    <property type="match status" value="1"/>
</dbReference>
<comment type="caution">
    <text evidence="3">The sequence shown here is derived from an EMBL/GenBank/DDBJ whole genome shotgun (WGS) entry which is preliminary data.</text>
</comment>
<proteinExistence type="predicted"/>
<reference evidence="3" key="2">
    <citation type="submission" date="2020-09" db="EMBL/GenBank/DDBJ databases">
        <authorList>
            <person name="Sun Q."/>
            <person name="Zhou Y."/>
        </authorList>
    </citation>
    <scope>NUCLEOTIDE SEQUENCE</scope>
    <source>
        <strain evidence="3">CGMCC 1.15794</strain>
    </source>
</reference>
<dbReference type="InterPro" id="IPR042303">
    <property type="entry name" value="Malonyl_CoA_deC_C_sf"/>
</dbReference>
<name>A0A917IE69_9MICO</name>
<dbReference type="PANTHER" id="PTHR28641">
    <property type="match status" value="1"/>
</dbReference>
<feature type="domain" description="Malonyl-CoA decarboxylase C-terminal" evidence="2">
    <location>
        <begin position="81"/>
        <end position="314"/>
    </location>
</feature>
<dbReference type="Pfam" id="PF05292">
    <property type="entry name" value="MCD"/>
    <property type="match status" value="1"/>
</dbReference>
<evidence type="ECO:0000259" key="2">
    <source>
        <dbReference type="Pfam" id="PF05292"/>
    </source>
</evidence>
<dbReference type="PANTHER" id="PTHR28641:SF1">
    <property type="entry name" value="MALONYL-COA DECARBOXYLASE, MITOCHONDRIAL"/>
    <property type="match status" value="1"/>
</dbReference>
<keyword evidence="4" id="KW-1185">Reference proteome</keyword>
<dbReference type="AlphaFoldDB" id="A0A917IE69"/>
<dbReference type="GO" id="GO:0006633">
    <property type="term" value="P:fatty acid biosynthetic process"/>
    <property type="evidence" value="ECO:0007669"/>
    <property type="project" value="InterPro"/>
</dbReference>
<organism evidence="3 4">
    <name type="scientific">Microbacterium album</name>
    <dbReference type="NCBI Taxonomy" id="2053191"/>
    <lineage>
        <taxon>Bacteria</taxon>
        <taxon>Bacillati</taxon>
        <taxon>Actinomycetota</taxon>
        <taxon>Actinomycetes</taxon>
        <taxon>Micrococcales</taxon>
        <taxon>Microbacteriaceae</taxon>
        <taxon>Microbacterium</taxon>
    </lineage>
</organism>
<evidence type="ECO:0000313" key="4">
    <source>
        <dbReference type="Proteomes" id="UP000657592"/>
    </source>
</evidence>
<dbReference type="InterPro" id="IPR007956">
    <property type="entry name" value="Malonyl_CoA_deC_C"/>
</dbReference>
<dbReference type="GO" id="GO:0050080">
    <property type="term" value="F:malonyl-CoA decarboxylase activity"/>
    <property type="evidence" value="ECO:0007669"/>
    <property type="project" value="InterPro"/>
</dbReference>
<dbReference type="EMBL" id="BMJY01000002">
    <property type="protein sequence ID" value="GGH36782.1"/>
    <property type="molecule type" value="Genomic_DNA"/>
</dbReference>